<evidence type="ECO:0000256" key="1">
    <source>
        <dbReference type="ARBA" id="ARBA00022801"/>
    </source>
</evidence>
<feature type="domain" description="PNPLA" evidence="6">
    <location>
        <begin position="42"/>
        <end position="227"/>
    </location>
</feature>
<feature type="short sequence motif" description="DGA/G" evidence="4">
    <location>
        <begin position="214"/>
        <end position="216"/>
    </location>
</feature>
<protein>
    <recommendedName>
        <fullName evidence="6">PNPLA domain-containing protein</fullName>
    </recommendedName>
</protein>
<reference evidence="7 8" key="1">
    <citation type="submission" date="2019-03" db="EMBL/GenBank/DDBJ databases">
        <title>Paraburkholderia sp. 4M-K11, isolated from subtropical forest soil.</title>
        <authorList>
            <person name="Gao Z.-H."/>
            <person name="Qiu L.-H."/>
        </authorList>
    </citation>
    <scope>NUCLEOTIDE SEQUENCE [LARGE SCALE GENOMIC DNA]</scope>
    <source>
        <strain evidence="7 8">4M-K11</strain>
    </source>
</reference>
<dbReference type="OrthoDB" id="9807112at2"/>
<feature type="region of interest" description="Disordered" evidence="5">
    <location>
        <begin position="1"/>
        <end position="32"/>
    </location>
</feature>
<dbReference type="AlphaFoldDB" id="A0A4V2ZZA6"/>
<feature type="short sequence motif" description="GXSXG" evidence="4">
    <location>
        <begin position="81"/>
        <end position="85"/>
    </location>
</feature>
<comment type="caution">
    <text evidence="7">The sequence shown here is derived from an EMBL/GenBank/DDBJ whole genome shotgun (WGS) entry which is preliminary data.</text>
</comment>
<keyword evidence="2 4" id="KW-0442">Lipid degradation</keyword>
<feature type="active site" description="Proton acceptor" evidence="4">
    <location>
        <position position="214"/>
    </location>
</feature>
<feature type="short sequence motif" description="GXGXXG" evidence="4">
    <location>
        <begin position="46"/>
        <end position="51"/>
    </location>
</feature>
<evidence type="ECO:0000313" key="8">
    <source>
        <dbReference type="Proteomes" id="UP000295722"/>
    </source>
</evidence>
<dbReference type="InterPro" id="IPR002641">
    <property type="entry name" value="PNPLA_dom"/>
</dbReference>
<dbReference type="Gene3D" id="3.40.1090.10">
    <property type="entry name" value="Cytosolic phospholipase A2 catalytic domain"/>
    <property type="match status" value="1"/>
</dbReference>
<evidence type="ECO:0000256" key="5">
    <source>
        <dbReference type="SAM" id="MobiDB-lite"/>
    </source>
</evidence>
<evidence type="ECO:0000256" key="3">
    <source>
        <dbReference type="ARBA" id="ARBA00023098"/>
    </source>
</evidence>
<evidence type="ECO:0000313" key="7">
    <source>
        <dbReference type="EMBL" id="TDG24541.1"/>
    </source>
</evidence>
<evidence type="ECO:0000256" key="2">
    <source>
        <dbReference type="ARBA" id="ARBA00022963"/>
    </source>
</evidence>
<dbReference type="PANTHER" id="PTHR24185">
    <property type="entry name" value="CALCIUM-INDEPENDENT PHOSPHOLIPASE A2-GAMMA"/>
    <property type="match status" value="1"/>
</dbReference>
<dbReference type="SUPFAM" id="SSF52151">
    <property type="entry name" value="FabD/lysophospholipase-like"/>
    <property type="match status" value="1"/>
</dbReference>
<name>A0A4V2ZZA6_9BURK</name>
<dbReference type="EMBL" id="SMRP01000003">
    <property type="protein sequence ID" value="TDG24541.1"/>
    <property type="molecule type" value="Genomic_DNA"/>
</dbReference>
<evidence type="ECO:0000259" key="6">
    <source>
        <dbReference type="PROSITE" id="PS51635"/>
    </source>
</evidence>
<gene>
    <name evidence="7" type="ORF">EYW47_08260</name>
</gene>
<keyword evidence="8" id="KW-1185">Reference proteome</keyword>
<dbReference type="Proteomes" id="UP000295722">
    <property type="component" value="Unassembled WGS sequence"/>
</dbReference>
<accession>A0A4V2ZZA6</accession>
<dbReference type="GO" id="GO:0016020">
    <property type="term" value="C:membrane"/>
    <property type="evidence" value="ECO:0007669"/>
    <property type="project" value="TreeGrafter"/>
</dbReference>
<dbReference type="InterPro" id="IPR016035">
    <property type="entry name" value="Acyl_Trfase/lysoPLipase"/>
</dbReference>
<feature type="compositionally biased region" description="Pro residues" evidence="5">
    <location>
        <begin position="1"/>
        <end position="12"/>
    </location>
</feature>
<sequence length="349" mass="37100">MSSPPNHPPNSPPNSSSNPALDDPFRVPEGRLTPAPDCVRVLSLSGGGYRGLYTARLLARIEASEKFGAGPIGARFDMIAGTSVGGILAAGLAAGVAASELYAMLAQWGPSIFPKLSLRKLQKLFSKKVYAAEPLEAAIVACLDGWAGKTLAEIDKPLMLTTVSWSLGELRLLRSRGLAGDAADTCTLLDAARATSAAPAHFPALMLDDDWHVDGGLAANCPDAHALGEALRRGVPVRMLGVGTTGVHHKSVPSRLPLRGLYWAQPALDLSMQAQERMAQATCMRELKASYLHLNSEVGGDQQILRDLDVATPDATVALTRLADQRFEALCARADESRRLRFIMGDGET</sequence>
<organism evidence="7 8">
    <name type="scientific">Paraburkholderia silviterrae</name>
    <dbReference type="NCBI Taxonomy" id="2528715"/>
    <lineage>
        <taxon>Bacteria</taxon>
        <taxon>Pseudomonadati</taxon>
        <taxon>Pseudomonadota</taxon>
        <taxon>Betaproteobacteria</taxon>
        <taxon>Burkholderiales</taxon>
        <taxon>Burkholderiaceae</taxon>
        <taxon>Paraburkholderia</taxon>
    </lineage>
</organism>
<keyword evidence="1 4" id="KW-0378">Hydrolase</keyword>
<proteinExistence type="predicted"/>
<dbReference type="GO" id="GO:0019369">
    <property type="term" value="P:arachidonate metabolic process"/>
    <property type="evidence" value="ECO:0007669"/>
    <property type="project" value="TreeGrafter"/>
</dbReference>
<evidence type="ECO:0000256" key="4">
    <source>
        <dbReference type="PROSITE-ProRule" id="PRU01161"/>
    </source>
</evidence>
<dbReference type="PROSITE" id="PS51635">
    <property type="entry name" value="PNPLA"/>
    <property type="match status" value="1"/>
</dbReference>
<dbReference type="GO" id="GO:0047499">
    <property type="term" value="F:calcium-independent phospholipase A2 activity"/>
    <property type="evidence" value="ECO:0007669"/>
    <property type="project" value="TreeGrafter"/>
</dbReference>
<dbReference type="Pfam" id="PF01734">
    <property type="entry name" value="Patatin"/>
    <property type="match status" value="1"/>
</dbReference>
<dbReference type="GO" id="GO:0016042">
    <property type="term" value="P:lipid catabolic process"/>
    <property type="evidence" value="ECO:0007669"/>
    <property type="project" value="UniProtKB-UniRule"/>
</dbReference>
<dbReference type="PANTHER" id="PTHR24185:SF1">
    <property type="entry name" value="CALCIUM-INDEPENDENT PHOSPHOLIPASE A2-GAMMA"/>
    <property type="match status" value="1"/>
</dbReference>
<keyword evidence="3 4" id="KW-0443">Lipid metabolism</keyword>
<dbReference type="RefSeq" id="WP_133194386.1">
    <property type="nucleotide sequence ID" value="NZ_JBHUCW010000006.1"/>
</dbReference>
<feature type="active site" description="Nucleophile" evidence="4">
    <location>
        <position position="83"/>
    </location>
</feature>